<dbReference type="EMBL" id="MHCN01000002">
    <property type="protein sequence ID" value="OGY22651.1"/>
    <property type="molecule type" value="Genomic_DNA"/>
</dbReference>
<protein>
    <submittedName>
        <fullName evidence="1">Uncharacterized protein</fullName>
    </submittedName>
</protein>
<organism evidence="1 2">
    <name type="scientific">Candidatus Woykebacteria bacterium GWA1_44_8</name>
    <dbReference type="NCBI Taxonomy" id="1802591"/>
    <lineage>
        <taxon>Bacteria</taxon>
        <taxon>Candidatus Woykeibacteriota</taxon>
    </lineage>
</organism>
<evidence type="ECO:0000313" key="1">
    <source>
        <dbReference type="EMBL" id="OGY22651.1"/>
    </source>
</evidence>
<name>A0A1G1W4T7_9BACT</name>
<reference evidence="1 2" key="1">
    <citation type="journal article" date="2016" name="Nat. Commun.">
        <title>Thousands of microbial genomes shed light on interconnected biogeochemical processes in an aquifer system.</title>
        <authorList>
            <person name="Anantharaman K."/>
            <person name="Brown C.T."/>
            <person name="Hug L.A."/>
            <person name="Sharon I."/>
            <person name="Castelle C.J."/>
            <person name="Probst A.J."/>
            <person name="Thomas B.C."/>
            <person name="Singh A."/>
            <person name="Wilkins M.J."/>
            <person name="Karaoz U."/>
            <person name="Brodie E.L."/>
            <person name="Williams K.H."/>
            <person name="Hubbard S.S."/>
            <person name="Banfield J.F."/>
        </authorList>
    </citation>
    <scope>NUCLEOTIDE SEQUENCE [LARGE SCALE GENOMIC DNA]</scope>
</reference>
<comment type="caution">
    <text evidence="1">The sequence shown here is derived from an EMBL/GenBank/DDBJ whole genome shotgun (WGS) entry which is preliminary data.</text>
</comment>
<accession>A0A1G1W4T7</accession>
<dbReference type="STRING" id="1802591.A2113_00020"/>
<gene>
    <name evidence="1" type="ORF">A2113_00020</name>
</gene>
<proteinExistence type="predicted"/>
<sequence>MLDDLQEAVNCLASGHTWYKVEFAEEICKAFGLELPKRLIETYHSQHEANPTNHYKGLFLNPDVKFPVSGVSSEHLSDYIAYELLGYTPSSGFLGRGFGAQANAREVQKVLGL</sequence>
<dbReference type="AlphaFoldDB" id="A0A1G1W4T7"/>
<evidence type="ECO:0000313" key="2">
    <source>
        <dbReference type="Proteomes" id="UP000176299"/>
    </source>
</evidence>
<dbReference type="Proteomes" id="UP000176299">
    <property type="component" value="Unassembled WGS sequence"/>
</dbReference>